<accession>A0A6D2IQ22</accession>
<gene>
    <name evidence="1" type="ORF">MERR_LOCUS16420</name>
</gene>
<comment type="caution">
    <text evidence="1">The sequence shown here is derived from an EMBL/GenBank/DDBJ whole genome shotgun (WGS) entry which is preliminary data.</text>
</comment>
<dbReference type="PANTHER" id="PTHR37610">
    <property type="entry name" value="CCHC-TYPE DOMAIN-CONTAINING PROTEIN"/>
    <property type="match status" value="1"/>
</dbReference>
<proteinExistence type="predicted"/>
<dbReference type="PANTHER" id="PTHR37610:SF97">
    <property type="entry name" value="RETROTRANSPOSON GAG DOMAIN-CONTAINING PROTEIN"/>
    <property type="match status" value="1"/>
</dbReference>
<dbReference type="AlphaFoldDB" id="A0A6D2IQ22"/>
<name>A0A6D2IQ22_9BRAS</name>
<evidence type="ECO:0000313" key="1">
    <source>
        <dbReference type="EMBL" id="CAA7029185.1"/>
    </source>
</evidence>
<protein>
    <recommendedName>
        <fullName evidence="3">Retrotransposon Copia-like N-terminal domain-containing protein</fullName>
    </recommendedName>
</protein>
<evidence type="ECO:0000313" key="2">
    <source>
        <dbReference type="Proteomes" id="UP000467841"/>
    </source>
</evidence>
<sequence>MALNVHNKLGFIDGTVPRPSLDHPDAGSWSCCNDMVITWFMNSVSKKIGQSLLYISTAEALWKNLVSRFKQDDAPRIFEIERKLGSLQQGHVDVITLN</sequence>
<evidence type="ECO:0008006" key="3">
    <source>
        <dbReference type="Google" id="ProtNLM"/>
    </source>
</evidence>
<reference evidence="1" key="1">
    <citation type="submission" date="2020-01" db="EMBL/GenBank/DDBJ databases">
        <authorList>
            <person name="Mishra B."/>
        </authorList>
    </citation>
    <scope>NUCLEOTIDE SEQUENCE [LARGE SCALE GENOMIC DNA]</scope>
</reference>
<dbReference type="EMBL" id="CACVBM020001077">
    <property type="protein sequence ID" value="CAA7029185.1"/>
    <property type="molecule type" value="Genomic_DNA"/>
</dbReference>
<keyword evidence="2" id="KW-1185">Reference proteome</keyword>
<organism evidence="1 2">
    <name type="scientific">Microthlaspi erraticum</name>
    <dbReference type="NCBI Taxonomy" id="1685480"/>
    <lineage>
        <taxon>Eukaryota</taxon>
        <taxon>Viridiplantae</taxon>
        <taxon>Streptophyta</taxon>
        <taxon>Embryophyta</taxon>
        <taxon>Tracheophyta</taxon>
        <taxon>Spermatophyta</taxon>
        <taxon>Magnoliopsida</taxon>
        <taxon>eudicotyledons</taxon>
        <taxon>Gunneridae</taxon>
        <taxon>Pentapetalae</taxon>
        <taxon>rosids</taxon>
        <taxon>malvids</taxon>
        <taxon>Brassicales</taxon>
        <taxon>Brassicaceae</taxon>
        <taxon>Coluteocarpeae</taxon>
        <taxon>Microthlaspi</taxon>
    </lineage>
</organism>
<dbReference type="Proteomes" id="UP000467841">
    <property type="component" value="Unassembled WGS sequence"/>
</dbReference>
<dbReference type="OrthoDB" id="5544992at2759"/>